<name>A0ABW1ITT9_9BACL</name>
<organism evidence="2 3">
    <name type="scientific">Marinicrinis lubricantis</name>
    <dbReference type="NCBI Taxonomy" id="2086470"/>
    <lineage>
        <taxon>Bacteria</taxon>
        <taxon>Bacillati</taxon>
        <taxon>Bacillota</taxon>
        <taxon>Bacilli</taxon>
        <taxon>Bacillales</taxon>
        <taxon>Paenibacillaceae</taxon>
    </lineage>
</organism>
<feature type="transmembrane region" description="Helical" evidence="1">
    <location>
        <begin position="97"/>
        <end position="113"/>
    </location>
</feature>
<sequence>MKPSNHLSRDGANVTEAREQLSIEEQEIACALKKGLDLLEENVQVTVPDEGWMKQWVSEQQERIKKRAIRDFLLFLTAALLILLALCGVFIQLPMMFIVLQVIVFFAAPVVIFRSERKAGG</sequence>
<evidence type="ECO:0000313" key="2">
    <source>
        <dbReference type="EMBL" id="MFC5988476.1"/>
    </source>
</evidence>
<dbReference type="RefSeq" id="WP_379895948.1">
    <property type="nucleotide sequence ID" value="NZ_CBCSCT010000014.1"/>
</dbReference>
<proteinExistence type="predicted"/>
<dbReference type="Proteomes" id="UP001596250">
    <property type="component" value="Unassembled WGS sequence"/>
</dbReference>
<evidence type="ECO:0000313" key="3">
    <source>
        <dbReference type="Proteomes" id="UP001596250"/>
    </source>
</evidence>
<accession>A0ABW1ITT9</accession>
<keyword evidence="3" id="KW-1185">Reference proteome</keyword>
<protein>
    <submittedName>
        <fullName evidence="2">DUF5345 family protein</fullName>
    </submittedName>
</protein>
<keyword evidence="1" id="KW-0812">Transmembrane</keyword>
<comment type="caution">
    <text evidence="2">The sequence shown here is derived from an EMBL/GenBank/DDBJ whole genome shotgun (WGS) entry which is preliminary data.</text>
</comment>
<keyword evidence="1" id="KW-1133">Transmembrane helix</keyword>
<dbReference type="InterPro" id="IPR035238">
    <property type="entry name" value="DUF5345"/>
</dbReference>
<keyword evidence="1" id="KW-0472">Membrane</keyword>
<dbReference type="EMBL" id="JBHSQV010000181">
    <property type="protein sequence ID" value="MFC5988476.1"/>
    <property type="molecule type" value="Genomic_DNA"/>
</dbReference>
<dbReference type="Pfam" id="PF17280">
    <property type="entry name" value="DUF5345"/>
    <property type="match status" value="1"/>
</dbReference>
<feature type="transmembrane region" description="Helical" evidence="1">
    <location>
        <begin position="72"/>
        <end position="91"/>
    </location>
</feature>
<evidence type="ECO:0000256" key="1">
    <source>
        <dbReference type="SAM" id="Phobius"/>
    </source>
</evidence>
<reference evidence="3" key="1">
    <citation type="journal article" date="2019" name="Int. J. Syst. Evol. Microbiol.">
        <title>The Global Catalogue of Microorganisms (GCM) 10K type strain sequencing project: providing services to taxonomists for standard genome sequencing and annotation.</title>
        <authorList>
            <consortium name="The Broad Institute Genomics Platform"/>
            <consortium name="The Broad Institute Genome Sequencing Center for Infectious Disease"/>
            <person name="Wu L."/>
            <person name="Ma J."/>
        </authorList>
    </citation>
    <scope>NUCLEOTIDE SEQUENCE [LARGE SCALE GENOMIC DNA]</scope>
    <source>
        <strain evidence="3">CCM 8749</strain>
    </source>
</reference>
<gene>
    <name evidence="2" type="ORF">ACFPXP_18895</name>
</gene>